<dbReference type="FunCoup" id="B7FV09">
    <property type="interactions" value="15"/>
</dbReference>
<comment type="similarity">
    <text evidence="2">Belongs to the class-V pyridoxal-phosphate-dependent aminotransferase family. Csd subfamily.</text>
</comment>
<dbReference type="EC" id="2.8.1.7" evidence="3"/>
<dbReference type="NCBIfam" id="TIGR01979">
    <property type="entry name" value="sufS"/>
    <property type="match status" value="1"/>
</dbReference>
<dbReference type="Proteomes" id="UP000000759">
    <property type="component" value="Chromosome 5"/>
</dbReference>
<evidence type="ECO:0000259" key="9">
    <source>
        <dbReference type="Pfam" id="PF00266"/>
    </source>
</evidence>
<dbReference type="AlphaFoldDB" id="B7FV09"/>
<dbReference type="GeneID" id="7199850"/>
<dbReference type="InterPro" id="IPR015424">
    <property type="entry name" value="PyrdxlP-dep_Trfase"/>
</dbReference>
<evidence type="ECO:0000256" key="2">
    <source>
        <dbReference type="ARBA" id="ARBA00010447"/>
    </source>
</evidence>
<dbReference type="OMA" id="LVTWQQI"/>
<dbReference type="PROSITE" id="PS00595">
    <property type="entry name" value="AA_TRANSFER_CLASS_5"/>
    <property type="match status" value="1"/>
</dbReference>
<evidence type="ECO:0000313" key="11">
    <source>
        <dbReference type="Proteomes" id="UP000000759"/>
    </source>
</evidence>
<dbReference type="InterPro" id="IPR000192">
    <property type="entry name" value="Aminotrans_V_dom"/>
</dbReference>
<comment type="cofactor">
    <cofactor evidence="1 7">
        <name>pyridoxal 5'-phosphate</name>
        <dbReference type="ChEBI" id="CHEBI:597326"/>
    </cofactor>
</comment>
<dbReference type="EMBL" id="CM000608">
    <property type="protein sequence ID" value="EEC49539.1"/>
    <property type="molecule type" value="Genomic_DNA"/>
</dbReference>
<keyword evidence="11" id="KW-1185">Reference proteome</keyword>
<keyword evidence="8" id="KW-0732">Signal</keyword>
<dbReference type="PaxDb" id="2850-Phatr19482"/>
<evidence type="ECO:0000256" key="4">
    <source>
        <dbReference type="ARBA" id="ARBA00022679"/>
    </source>
</evidence>
<dbReference type="Gene3D" id="3.40.640.10">
    <property type="entry name" value="Type I PLP-dependent aspartate aminotransferase-like (Major domain)"/>
    <property type="match status" value="1"/>
</dbReference>
<evidence type="ECO:0000256" key="5">
    <source>
        <dbReference type="ARBA" id="ARBA00022898"/>
    </source>
</evidence>
<dbReference type="InterPro" id="IPR015422">
    <property type="entry name" value="PyrdxlP-dep_Trfase_small"/>
</dbReference>
<evidence type="ECO:0000256" key="8">
    <source>
        <dbReference type="SAM" id="SignalP"/>
    </source>
</evidence>
<dbReference type="GO" id="GO:0006534">
    <property type="term" value="P:cysteine metabolic process"/>
    <property type="evidence" value="ECO:0007669"/>
    <property type="project" value="InterPro"/>
</dbReference>
<dbReference type="InParanoid" id="B7FV09"/>
<keyword evidence="5" id="KW-0663">Pyridoxal phosphate</keyword>
<gene>
    <name evidence="10" type="primary">sufS</name>
    <name evidence="10" type="ORF">PHATRDRAFT_19482</name>
</gene>
<dbReference type="OrthoDB" id="420046at2759"/>
<dbReference type="CDD" id="cd06453">
    <property type="entry name" value="SufS_like"/>
    <property type="match status" value="1"/>
</dbReference>
<dbReference type="KEGG" id="pti:PHATRDRAFT_19482"/>
<comment type="catalytic activity">
    <reaction evidence="6">
        <text>(sulfur carrier)-H + L-cysteine = (sulfur carrier)-SH + L-alanine</text>
        <dbReference type="Rhea" id="RHEA:43892"/>
        <dbReference type="Rhea" id="RHEA-COMP:14737"/>
        <dbReference type="Rhea" id="RHEA-COMP:14739"/>
        <dbReference type="ChEBI" id="CHEBI:29917"/>
        <dbReference type="ChEBI" id="CHEBI:35235"/>
        <dbReference type="ChEBI" id="CHEBI:57972"/>
        <dbReference type="ChEBI" id="CHEBI:64428"/>
        <dbReference type="EC" id="2.8.1.7"/>
    </reaction>
</comment>
<dbReference type="PANTHER" id="PTHR43586:SF8">
    <property type="entry name" value="CYSTEINE DESULFURASE 1, CHLOROPLASTIC"/>
    <property type="match status" value="1"/>
</dbReference>
<feature type="signal peptide" evidence="8">
    <location>
        <begin position="1"/>
        <end position="26"/>
    </location>
</feature>
<organism evidence="10 11">
    <name type="scientific">Phaeodactylum tricornutum (strain CCAP 1055/1)</name>
    <dbReference type="NCBI Taxonomy" id="556484"/>
    <lineage>
        <taxon>Eukaryota</taxon>
        <taxon>Sar</taxon>
        <taxon>Stramenopiles</taxon>
        <taxon>Ochrophyta</taxon>
        <taxon>Bacillariophyta</taxon>
        <taxon>Bacillariophyceae</taxon>
        <taxon>Bacillariophycidae</taxon>
        <taxon>Naviculales</taxon>
        <taxon>Phaeodactylaceae</taxon>
        <taxon>Phaeodactylum</taxon>
    </lineage>
</organism>
<feature type="chain" id="PRO_5002855036" description="cysteine desulfurase" evidence="8">
    <location>
        <begin position="27"/>
        <end position="496"/>
    </location>
</feature>
<evidence type="ECO:0000256" key="1">
    <source>
        <dbReference type="ARBA" id="ARBA00001933"/>
    </source>
</evidence>
<keyword evidence="4" id="KW-0808">Transferase</keyword>
<dbReference type="eggNOG" id="KOG1549">
    <property type="taxonomic scope" value="Eukaryota"/>
</dbReference>
<dbReference type="Pfam" id="PF00266">
    <property type="entry name" value="Aminotran_5"/>
    <property type="match status" value="1"/>
</dbReference>
<dbReference type="GO" id="GO:0031071">
    <property type="term" value="F:cysteine desulfurase activity"/>
    <property type="evidence" value="ECO:0007669"/>
    <property type="project" value="UniProtKB-EC"/>
</dbReference>
<reference evidence="11" key="2">
    <citation type="submission" date="2008-08" db="EMBL/GenBank/DDBJ databases">
        <authorList>
            <consortium name="Diatom Consortium"/>
            <person name="Grigoriev I."/>
            <person name="Grimwood J."/>
            <person name="Kuo A."/>
            <person name="Otillar R.P."/>
            <person name="Salamov A."/>
            <person name="Detter J.C."/>
            <person name="Lindquist E."/>
            <person name="Shapiro H."/>
            <person name="Lucas S."/>
            <person name="Glavina del Rio T."/>
            <person name="Pitluck S."/>
            <person name="Rokhsar D."/>
            <person name="Bowler C."/>
        </authorList>
    </citation>
    <scope>GENOME REANNOTATION</scope>
    <source>
        <strain evidence="11">CCAP 1055/1</strain>
    </source>
</reference>
<evidence type="ECO:0000256" key="3">
    <source>
        <dbReference type="ARBA" id="ARBA00012239"/>
    </source>
</evidence>
<dbReference type="SUPFAM" id="SSF53383">
    <property type="entry name" value="PLP-dependent transferases"/>
    <property type="match status" value="1"/>
</dbReference>
<dbReference type="Gene3D" id="3.90.1150.10">
    <property type="entry name" value="Aspartate Aminotransferase, domain 1"/>
    <property type="match status" value="1"/>
</dbReference>
<accession>B7FV09</accession>
<dbReference type="RefSeq" id="XP_002178841.1">
    <property type="nucleotide sequence ID" value="XM_002178805.1"/>
</dbReference>
<name>B7FV09_PHATC</name>
<evidence type="ECO:0000313" key="10">
    <source>
        <dbReference type="EMBL" id="EEC49539.1"/>
    </source>
</evidence>
<dbReference type="HOGENOM" id="CLU_003433_2_5_1"/>
<proteinExistence type="inferred from homology"/>
<dbReference type="STRING" id="556484.B7FV09"/>
<dbReference type="InterPro" id="IPR010970">
    <property type="entry name" value="Cys_dSase_SufS"/>
</dbReference>
<dbReference type="InterPro" id="IPR015421">
    <property type="entry name" value="PyrdxlP-dep_Trfase_major"/>
</dbReference>
<protein>
    <recommendedName>
        <fullName evidence="3">cysteine desulfurase</fullName>
        <ecNumber evidence="3">2.8.1.7</ecNumber>
    </recommendedName>
</protein>
<dbReference type="InterPro" id="IPR020578">
    <property type="entry name" value="Aminotrans_V_PyrdxlP_BS"/>
</dbReference>
<reference evidence="10 11" key="1">
    <citation type="journal article" date="2008" name="Nature">
        <title>The Phaeodactylum genome reveals the evolutionary history of diatom genomes.</title>
        <authorList>
            <person name="Bowler C."/>
            <person name="Allen A.E."/>
            <person name="Badger J.H."/>
            <person name="Grimwood J."/>
            <person name="Jabbari K."/>
            <person name="Kuo A."/>
            <person name="Maheswari U."/>
            <person name="Martens C."/>
            <person name="Maumus F."/>
            <person name="Otillar R.P."/>
            <person name="Rayko E."/>
            <person name="Salamov A."/>
            <person name="Vandepoele K."/>
            <person name="Beszteri B."/>
            <person name="Gruber A."/>
            <person name="Heijde M."/>
            <person name="Katinka M."/>
            <person name="Mock T."/>
            <person name="Valentin K."/>
            <person name="Verret F."/>
            <person name="Berges J.A."/>
            <person name="Brownlee C."/>
            <person name="Cadoret J.P."/>
            <person name="Chiovitti A."/>
            <person name="Choi C.J."/>
            <person name="Coesel S."/>
            <person name="De Martino A."/>
            <person name="Detter J.C."/>
            <person name="Durkin C."/>
            <person name="Falciatore A."/>
            <person name="Fournet J."/>
            <person name="Haruta M."/>
            <person name="Huysman M.J."/>
            <person name="Jenkins B.D."/>
            <person name="Jiroutova K."/>
            <person name="Jorgensen R.E."/>
            <person name="Joubert Y."/>
            <person name="Kaplan A."/>
            <person name="Kroger N."/>
            <person name="Kroth P.G."/>
            <person name="La Roche J."/>
            <person name="Lindquist E."/>
            <person name="Lommer M."/>
            <person name="Martin-Jezequel V."/>
            <person name="Lopez P.J."/>
            <person name="Lucas S."/>
            <person name="Mangogna M."/>
            <person name="McGinnis K."/>
            <person name="Medlin L.K."/>
            <person name="Montsant A."/>
            <person name="Oudot-Le Secq M.P."/>
            <person name="Napoli C."/>
            <person name="Obornik M."/>
            <person name="Parker M.S."/>
            <person name="Petit J.L."/>
            <person name="Porcel B.M."/>
            <person name="Poulsen N."/>
            <person name="Robison M."/>
            <person name="Rychlewski L."/>
            <person name="Rynearson T.A."/>
            <person name="Schmutz J."/>
            <person name="Shapiro H."/>
            <person name="Siaut M."/>
            <person name="Stanley M."/>
            <person name="Sussman M.R."/>
            <person name="Taylor A.R."/>
            <person name="Vardi A."/>
            <person name="von Dassow P."/>
            <person name="Vyverman W."/>
            <person name="Willis A."/>
            <person name="Wyrwicz L.S."/>
            <person name="Rokhsar D.S."/>
            <person name="Weissenbach J."/>
            <person name="Armbrust E.V."/>
            <person name="Green B.R."/>
            <person name="Van de Peer Y."/>
            <person name="Grigoriev I.V."/>
        </authorList>
    </citation>
    <scope>NUCLEOTIDE SEQUENCE [LARGE SCALE GENOMIC DNA]</scope>
    <source>
        <strain evidence="10 11">CCAP 1055/1</strain>
    </source>
</reference>
<dbReference type="GO" id="GO:0030170">
    <property type="term" value="F:pyridoxal phosphate binding"/>
    <property type="evidence" value="ECO:0007669"/>
    <property type="project" value="InterPro"/>
</dbReference>
<sequence>MRPSNTILSFVFTLLLLATCLGASHGWTSRVAVGSSRRAVVTFVSVHDGSTENASIGDTHTDRADFPHGYIATRVRPDFKILSRTVTDRNRPLIYLDSAATSHKPQPVLDKLDEYYQYLNSNVHRGAHQLSREATAAYEASRDKVQAFVKAPSRNEIVFTSGATDAINLVVQSYGRAFLQAGDEVLLTATEHHSNLVPWQMLAEEKGLVLKFVPVDPETGGLDWNAFESLLSPRTRFVAFQHVSNVLACINPVSDMVAMIRNKSPDAKILLDACQSVPHMPVNVQQLGVDFLVASGHKMCGPTGIGFLWGKEDLLNSMPPWKGGGEMIDQVTLEGSTWQPSPARFEAGTPAIAQAVGLGAAIDYLNEIGMDNIEAYEHEIGAYLYAQLSTVPGVTVLGPSVNRVALSAFAHTTVHPSDLSTFLDVEGVAIRAGHHCCQPLHQALGYSHSARASLYFYNTKDDVDDFIRHLKTTIAFFENLESPSEEQVDDDFVPFV</sequence>
<evidence type="ECO:0000256" key="6">
    <source>
        <dbReference type="ARBA" id="ARBA00050776"/>
    </source>
</evidence>
<feature type="domain" description="Aminotransferase class V" evidence="9">
    <location>
        <begin position="94"/>
        <end position="466"/>
    </location>
</feature>
<dbReference type="PANTHER" id="PTHR43586">
    <property type="entry name" value="CYSTEINE DESULFURASE"/>
    <property type="match status" value="1"/>
</dbReference>
<evidence type="ECO:0000256" key="7">
    <source>
        <dbReference type="RuleBase" id="RU004504"/>
    </source>
</evidence>